<dbReference type="OrthoDB" id="4351158at2"/>
<gene>
    <name evidence="2" type="ORF">E0H50_03305</name>
</gene>
<feature type="transmembrane region" description="Helical" evidence="1">
    <location>
        <begin position="110"/>
        <end position="129"/>
    </location>
</feature>
<dbReference type="EMBL" id="SJKA01000001">
    <property type="protein sequence ID" value="TCC43501.1"/>
    <property type="molecule type" value="Genomic_DNA"/>
</dbReference>
<comment type="caution">
    <text evidence="2">The sequence shown here is derived from an EMBL/GenBank/DDBJ whole genome shotgun (WGS) entry which is preliminary data.</text>
</comment>
<dbReference type="RefSeq" id="WP_131284524.1">
    <property type="nucleotide sequence ID" value="NZ_SJKA01000001.1"/>
</dbReference>
<proteinExistence type="predicted"/>
<name>A0A4R0JA73_9ACTN</name>
<dbReference type="AlphaFoldDB" id="A0A4R0JA73"/>
<keyword evidence="3" id="KW-1185">Reference proteome</keyword>
<accession>A0A4R0JA73</accession>
<keyword evidence="1" id="KW-1133">Transmembrane helix</keyword>
<sequence length="353" mass="38434">MDLEALAKAAVAVLVPVGTLIGVGSRRSRLRHEIRENLTLVKELEQDDVIREHSLATAWLQGKITVDVAKLAGRSLGTPKKPIPWGSIVVTGLIGAAFGLWTWYLARDGFVWYVTFPGVASALMLISIMGQLTGRELPPGSSDLPEGATPVRTDTAAEQIASSIALAASSGLDGRFAEGGQVWVCYQFLTSMREGRYEEGLTFADHDWALCRVQSWLWNNRDSFGADLGELDSLAASLANHHEPTEAWAGFVETETNQFVTTWEPLDPDRYGAASHRRRIARDYDLVILAPVGSSGGYFVTSATAVPNALIFVVHRESDAWLVSNHVGMAPPTPGWPPVWWATQDPSIEALDD</sequence>
<evidence type="ECO:0000313" key="2">
    <source>
        <dbReference type="EMBL" id="TCC43501.1"/>
    </source>
</evidence>
<evidence type="ECO:0000313" key="3">
    <source>
        <dbReference type="Proteomes" id="UP000292695"/>
    </source>
</evidence>
<reference evidence="2 3" key="1">
    <citation type="submission" date="2019-02" db="EMBL/GenBank/DDBJ databases">
        <title>Kribbella capetownensis sp. nov. and Kribbella speibonae sp. nov., isolated from soil.</title>
        <authorList>
            <person name="Curtis S.M."/>
            <person name="Norton I."/>
            <person name="Everest G.J."/>
            <person name="Meyers P.R."/>
        </authorList>
    </citation>
    <scope>NUCLEOTIDE SEQUENCE [LARGE SCALE GENOMIC DNA]</scope>
    <source>
        <strain evidence="2 3">DSM 27082</strain>
    </source>
</reference>
<evidence type="ECO:0000256" key="1">
    <source>
        <dbReference type="SAM" id="Phobius"/>
    </source>
</evidence>
<dbReference type="Proteomes" id="UP000292695">
    <property type="component" value="Unassembled WGS sequence"/>
</dbReference>
<keyword evidence="1" id="KW-0812">Transmembrane</keyword>
<protein>
    <submittedName>
        <fullName evidence="2">Uncharacterized protein</fullName>
    </submittedName>
</protein>
<organism evidence="2 3">
    <name type="scientific">Kribbella sindirgiensis</name>
    <dbReference type="NCBI Taxonomy" id="1124744"/>
    <lineage>
        <taxon>Bacteria</taxon>
        <taxon>Bacillati</taxon>
        <taxon>Actinomycetota</taxon>
        <taxon>Actinomycetes</taxon>
        <taxon>Propionibacteriales</taxon>
        <taxon>Kribbellaceae</taxon>
        <taxon>Kribbella</taxon>
    </lineage>
</organism>
<feature type="transmembrane region" description="Helical" evidence="1">
    <location>
        <begin position="83"/>
        <end position="104"/>
    </location>
</feature>
<keyword evidence="1" id="KW-0472">Membrane</keyword>